<dbReference type="EMBL" id="AOGK01000023">
    <property type="protein sequence ID" value="MDG5977610.1"/>
    <property type="molecule type" value="Genomic_DNA"/>
</dbReference>
<dbReference type="RefSeq" id="WP_068174184.1">
    <property type="nucleotide sequence ID" value="NZ_AOGK01000023.1"/>
</dbReference>
<dbReference type="AlphaFoldDB" id="A0A9X4P0F4"/>
<evidence type="ECO:0000313" key="2">
    <source>
        <dbReference type="Proteomes" id="UP001152876"/>
    </source>
</evidence>
<proteinExistence type="predicted"/>
<keyword evidence="2" id="KW-1185">Reference proteome</keyword>
<organism evidence="1 2">
    <name type="scientific">Hydrogenophaga taeniospiralis CCUG 15921</name>
    <dbReference type="NCBI Taxonomy" id="1281780"/>
    <lineage>
        <taxon>Bacteria</taxon>
        <taxon>Pseudomonadati</taxon>
        <taxon>Pseudomonadota</taxon>
        <taxon>Betaproteobacteria</taxon>
        <taxon>Burkholderiales</taxon>
        <taxon>Comamonadaceae</taxon>
        <taxon>Hydrogenophaga</taxon>
    </lineage>
</organism>
<dbReference type="Proteomes" id="UP001152876">
    <property type="component" value="Unassembled WGS sequence"/>
</dbReference>
<gene>
    <name evidence="1" type="ORF">H010_20301</name>
</gene>
<evidence type="ECO:0008006" key="3">
    <source>
        <dbReference type="Google" id="ProtNLM"/>
    </source>
</evidence>
<evidence type="ECO:0000313" key="1">
    <source>
        <dbReference type="EMBL" id="MDG5977610.1"/>
    </source>
</evidence>
<accession>A0A9X4P0F4</accession>
<dbReference type="OrthoDB" id="114489at2"/>
<reference evidence="1" key="1">
    <citation type="submission" date="2013-01" db="EMBL/GenBank/DDBJ databases">
        <title>Genome draft of Hydrogenophaga taeniospiralis 2K1.</title>
        <authorList>
            <person name="Gomila M."/>
            <person name="Lalucat J."/>
        </authorList>
    </citation>
    <scope>NUCLEOTIDE SEQUENCE</scope>
    <source>
        <strain evidence="1">CCUG 15921</strain>
    </source>
</reference>
<comment type="caution">
    <text evidence="1">The sequence shown here is derived from an EMBL/GenBank/DDBJ whole genome shotgun (WGS) entry which is preliminary data.</text>
</comment>
<protein>
    <recommendedName>
        <fullName evidence="3">Nucleotidyl transferase AbiEii toxin, Type IV TA system</fullName>
    </recommendedName>
</protein>
<sequence length="235" mass="25946">MSNPNLVILELVAQALGPVCGEVVFVGGCATGLLLTKERPDRIRITEDVDIVAQALTVHDYHAVEKRVRAQGFSNDMRPGAPICRWVYRNVTLDVMPTVKDILGFANRWYPLAIATAQPVELPSGLQIKLIAAPVFIATKLEAFNDRGKDASGQPDFLGSHDMEDIITVSDRRPELLDECRAMPAELRSYLAQAFKALFEQADFESTLAGHLPGDASSQRRLKDLVKTLREFTSL</sequence>
<name>A0A9X4P0F4_9BURK</name>